<keyword evidence="7" id="KW-1205">Fibrinolytic toxin</keyword>
<dbReference type="PANTHER" id="PTHR24256">
    <property type="entry name" value="TRYPTASE-RELATED"/>
    <property type="match status" value="1"/>
</dbReference>
<evidence type="ECO:0000256" key="3">
    <source>
        <dbReference type="ARBA" id="ARBA00023157"/>
    </source>
</evidence>
<evidence type="ECO:0000256" key="4">
    <source>
        <dbReference type="ARBA" id="ARBA00023240"/>
    </source>
</evidence>
<dbReference type="Proteomes" id="UP000789524">
    <property type="component" value="Unassembled WGS sequence"/>
</dbReference>
<dbReference type="GO" id="GO:0090729">
    <property type="term" value="F:toxin activity"/>
    <property type="evidence" value="ECO:0007669"/>
    <property type="project" value="UniProtKB-KW"/>
</dbReference>
<feature type="signal peptide" evidence="9">
    <location>
        <begin position="1"/>
        <end position="18"/>
    </location>
</feature>
<dbReference type="InterPro" id="IPR033116">
    <property type="entry name" value="TRYPSIN_SER"/>
</dbReference>
<dbReference type="GO" id="GO:0005576">
    <property type="term" value="C:extracellular region"/>
    <property type="evidence" value="ECO:0007669"/>
    <property type="project" value="UniProtKB-SubCell"/>
</dbReference>
<accession>A0A8J2R5E0</accession>
<dbReference type="PROSITE" id="PS00135">
    <property type="entry name" value="TRYPSIN_SER"/>
    <property type="match status" value="1"/>
</dbReference>
<dbReference type="InterPro" id="IPR001314">
    <property type="entry name" value="Peptidase_S1A"/>
</dbReference>
<evidence type="ECO:0000259" key="10">
    <source>
        <dbReference type="PROSITE" id="PS50240"/>
    </source>
</evidence>
<comment type="caution">
    <text evidence="11">The sequence shown here is derived from an EMBL/GenBank/DDBJ whole genome shotgun (WGS) entry which is preliminary data.</text>
</comment>
<dbReference type="FunFam" id="2.40.10.10:FF:000068">
    <property type="entry name" value="transmembrane protease serine 2"/>
    <property type="match status" value="1"/>
</dbReference>
<dbReference type="Pfam" id="PF00089">
    <property type="entry name" value="Trypsin"/>
    <property type="match status" value="1"/>
</dbReference>
<dbReference type="AlphaFoldDB" id="A0A8J2R5E0"/>
<dbReference type="CDD" id="cd00190">
    <property type="entry name" value="Tryp_SPc"/>
    <property type="match status" value="1"/>
</dbReference>
<evidence type="ECO:0000313" key="12">
    <source>
        <dbReference type="Proteomes" id="UP000789524"/>
    </source>
</evidence>
<keyword evidence="8" id="KW-0720">Serine protease</keyword>
<comment type="similarity">
    <text evidence="5">Belongs to the peptidase S1 family. CLIP subfamily.</text>
</comment>
<evidence type="ECO:0000256" key="8">
    <source>
        <dbReference type="RuleBase" id="RU363034"/>
    </source>
</evidence>
<keyword evidence="3" id="KW-1015">Disulfide bond</keyword>
<evidence type="ECO:0000313" key="11">
    <source>
        <dbReference type="EMBL" id="CAG9583008.1"/>
    </source>
</evidence>
<dbReference type="InterPro" id="IPR009003">
    <property type="entry name" value="Peptidase_S1_PA"/>
</dbReference>
<keyword evidence="2" id="KW-0800">Toxin</keyword>
<dbReference type="GO" id="GO:0006508">
    <property type="term" value="P:proteolysis"/>
    <property type="evidence" value="ECO:0007669"/>
    <property type="project" value="UniProtKB-KW"/>
</dbReference>
<keyword evidence="8" id="KW-0645">Protease</keyword>
<dbReference type="InterPro" id="IPR001254">
    <property type="entry name" value="Trypsin_dom"/>
</dbReference>
<dbReference type="SUPFAM" id="SSF50494">
    <property type="entry name" value="Trypsin-like serine proteases"/>
    <property type="match status" value="1"/>
</dbReference>
<dbReference type="InterPro" id="IPR043504">
    <property type="entry name" value="Peptidase_S1_PA_chymotrypsin"/>
</dbReference>
<dbReference type="InterPro" id="IPR018114">
    <property type="entry name" value="TRYPSIN_HIS"/>
</dbReference>
<dbReference type="SMART" id="SM00020">
    <property type="entry name" value="Tryp_SPc"/>
    <property type="match status" value="1"/>
</dbReference>
<dbReference type="OrthoDB" id="5565075at2759"/>
<proteinExistence type="inferred from homology"/>
<keyword evidence="9" id="KW-0732">Signal</keyword>
<evidence type="ECO:0000256" key="5">
    <source>
        <dbReference type="ARBA" id="ARBA00024195"/>
    </source>
</evidence>
<dbReference type="InterPro" id="IPR051487">
    <property type="entry name" value="Ser/Thr_Proteases_Immune/Dev"/>
</dbReference>
<comment type="function">
    <text evidence="6">Fibrinolytic activity; shows preferential cleavage of Arg-Gly bonds in all three fibrinogen chains. Contact with the caterpillars causes severe bleeding, due the anticoagulant effect of the protein.</text>
</comment>
<evidence type="ECO:0000256" key="6">
    <source>
        <dbReference type="ARBA" id="ARBA00055534"/>
    </source>
</evidence>
<comment type="subcellular location">
    <subcellularLocation>
        <location evidence="1">Secreted</location>
        <location evidence="1">Extracellular space</location>
    </subcellularLocation>
</comment>
<evidence type="ECO:0000256" key="2">
    <source>
        <dbReference type="ARBA" id="ARBA00022656"/>
    </source>
</evidence>
<evidence type="ECO:0000256" key="1">
    <source>
        <dbReference type="ARBA" id="ARBA00004239"/>
    </source>
</evidence>
<dbReference type="Gene3D" id="2.40.10.10">
    <property type="entry name" value="Trypsin-like serine proteases"/>
    <property type="match status" value="2"/>
</dbReference>
<dbReference type="PROSITE" id="PS00134">
    <property type="entry name" value="TRYPSIN_HIS"/>
    <property type="match status" value="1"/>
</dbReference>
<sequence length="279" mass="29714">MVFKAGFLLISLLVGSLALPLNEEQDNSIFFDNTIVNPLIIGGDVSPLVPHMVALSSGIMVRSFFCGGSLISDRIVLTAAHCIRGSVSGGSVSSSVRGKMGSVSQSFGGSDYSFSQGAIHPDYNHRSIKNDIGYLKTSVPVVFGDNVKPVALSFDFVGGDVPTIVNGWGRTVVGGPASPVLRELRPFTVDGEQCVKDVARRARELNRPLTPPVDPEVEVCAYLRASSGMCHGDSGSALVDLRNNKQIGVVSWGLACANRAPDMFARVSAYQSWIQQILN</sequence>
<dbReference type="PRINTS" id="PR00722">
    <property type="entry name" value="CHYMOTRYPSIN"/>
</dbReference>
<keyword evidence="8" id="KW-0378">Hydrolase</keyword>
<name>A0A8J2R5E0_9NEOP</name>
<dbReference type="EMBL" id="CAKASE010000081">
    <property type="protein sequence ID" value="CAG9583008.1"/>
    <property type="molecule type" value="Genomic_DNA"/>
</dbReference>
<feature type="chain" id="PRO_5035262371" evidence="9">
    <location>
        <begin position="19"/>
        <end position="279"/>
    </location>
</feature>
<keyword evidence="12" id="KW-1185">Reference proteome</keyword>
<keyword evidence="4" id="KW-1199">Hemostasis impairing toxin</keyword>
<dbReference type="PROSITE" id="PS50240">
    <property type="entry name" value="TRYPSIN_DOM"/>
    <property type="match status" value="1"/>
</dbReference>
<reference evidence="11" key="1">
    <citation type="submission" date="2021-09" db="EMBL/GenBank/DDBJ databases">
        <authorList>
            <person name="Martin H S."/>
        </authorList>
    </citation>
    <scope>NUCLEOTIDE SEQUENCE</scope>
</reference>
<protein>
    <submittedName>
        <fullName evidence="11">(African queen) hypothetical protein</fullName>
    </submittedName>
</protein>
<dbReference type="GO" id="GO:0004252">
    <property type="term" value="F:serine-type endopeptidase activity"/>
    <property type="evidence" value="ECO:0007669"/>
    <property type="project" value="InterPro"/>
</dbReference>
<evidence type="ECO:0000256" key="9">
    <source>
        <dbReference type="SAM" id="SignalP"/>
    </source>
</evidence>
<gene>
    <name evidence="11" type="ORF">DCHRY22_LOCUS14484</name>
</gene>
<organism evidence="11 12">
    <name type="scientific">Danaus chrysippus</name>
    <name type="common">African queen</name>
    <dbReference type="NCBI Taxonomy" id="151541"/>
    <lineage>
        <taxon>Eukaryota</taxon>
        <taxon>Metazoa</taxon>
        <taxon>Ecdysozoa</taxon>
        <taxon>Arthropoda</taxon>
        <taxon>Hexapoda</taxon>
        <taxon>Insecta</taxon>
        <taxon>Pterygota</taxon>
        <taxon>Neoptera</taxon>
        <taxon>Endopterygota</taxon>
        <taxon>Lepidoptera</taxon>
        <taxon>Glossata</taxon>
        <taxon>Ditrysia</taxon>
        <taxon>Papilionoidea</taxon>
        <taxon>Nymphalidae</taxon>
        <taxon>Danainae</taxon>
        <taxon>Danaini</taxon>
        <taxon>Danaina</taxon>
        <taxon>Danaus</taxon>
        <taxon>Anosia</taxon>
    </lineage>
</organism>
<feature type="domain" description="Peptidase S1" evidence="10">
    <location>
        <begin position="40"/>
        <end position="279"/>
    </location>
</feature>
<evidence type="ECO:0000256" key="7">
    <source>
        <dbReference type="ARBA" id="ARBA00084094"/>
    </source>
</evidence>